<keyword evidence="3" id="KW-1185">Reference proteome</keyword>
<proteinExistence type="predicted"/>
<gene>
    <name evidence="2" type="ORF">FXF68_31165</name>
</gene>
<keyword evidence="1" id="KW-0812">Transmembrane</keyword>
<organism evidence="2 3">
    <name type="scientific">Actinomadura decatromicini</name>
    <dbReference type="NCBI Taxonomy" id="2604572"/>
    <lineage>
        <taxon>Bacteria</taxon>
        <taxon>Bacillati</taxon>
        <taxon>Actinomycetota</taxon>
        <taxon>Actinomycetes</taxon>
        <taxon>Streptosporangiales</taxon>
        <taxon>Thermomonosporaceae</taxon>
        <taxon>Actinomadura</taxon>
    </lineage>
</organism>
<evidence type="ECO:0000256" key="1">
    <source>
        <dbReference type="SAM" id="Phobius"/>
    </source>
</evidence>
<dbReference type="Proteomes" id="UP000323505">
    <property type="component" value="Unassembled WGS sequence"/>
</dbReference>
<dbReference type="RefSeq" id="WP_148765515.1">
    <property type="nucleotide sequence ID" value="NZ_VSRQ01000007.1"/>
</dbReference>
<evidence type="ECO:0000313" key="2">
    <source>
        <dbReference type="EMBL" id="TYK45142.1"/>
    </source>
</evidence>
<reference evidence="2 3" key="1">
    <citation type="submission" date="2019-08" db="EMBL/GenBank/DDBJ databases">
        <title>Actinomadura sp. nov. CYP1-5 isolated from mountain soil.</title>
        <authorList>
            <person name="Songsumanus A."/>
            <person name="Kuncharoen N."/>
            <person name="Kudo T."/>
            <person name="Yuki M."/>
            <person name="Igarashi Y."/>
            <person name="Tanasupawat S."/>
        </authorList>
    </citation>
    <scope>NUCLEOTIDE SEQUENCE [LARGE SCALE GENOMIC DNA]</scope>
    <source>
        <strain evidence="2 3">CYP1-5</strain>
    </source>
</reference>
<dbReference type="EMBL" id="VSRQ01000007">
    <property type="protein sequence ID" value="TYK45142.1"/>
    <property type="molecule type" value="Genomic_DNA"/>
</dbReference>
<accession>A0A5D3FAP0</accession>
<sequence>MSVLTQTGAFRAWWSLVIVLVVAVFIAGSSVFYTNREQRQSDQRWCALLASLDQPQAPATTERGRVIQAQIHELRVDLGCV</sequence>
<keyword evidence="1" id="KW-0472">Membrane</keyword>
<feature type="transmembrane region" description="Helical" evidence="1">
    <location>
        <begin position="12"/>
        <end position="34"/>
    </location>
</feature>
<protein>
    <submittedName>
        <fullName evidence="2">Uncharacterized protein</fullName>
    </submittedName>
</protein>
<name>A0A5D3FAP0_9ACTN</name>
<keyword evidence="1" id="KW-1133">Transmembrane helix</keyword>
<dbReference type="AlphaFoldDB" id="A0A5D3FAP0"/>
<evidence type="ECO:0000313" key="3">
    <source>
        <dbReference type="Proteomes" id="UP000323505"/>
    </source>
</evidence>
<comment type="caution">
    <text evidence="2">The sequence shown here is derived from an EMBL/GenBank/DDBJ whole genome shotgun (WGS) entry which is preliminary data.</text>
</comment>